<dbReference type="InterPro" id="IPR008266">
    <property type="entry name" value="Tyr_kinase_AS"/>
</dbReference>
<feature type="region of interest" description="Disordered" evidence="5">
    <location>
        <begin position="826"/>
        <end position="847"/>
    </location>
</feature>
<keyword evidence="3" id="KW-0418">Kinase</keyword>
<dbReference type="Proteomes" id="UP000748752">
    <property type="component" value="Unassembled WGS sequence"/>
</dbReference>
<evidence type="ECO:0000256" key="5">
    <source>
        <dbReference type="SAM" id="MobiDB-lite"/>
    </source>
</evidence>
<comment type="caution">
    <text evidence="7">The sequence shown here is derived from an EMBL/GenBank/DDBJ whole genome shotgun (WGS) entry which is preliminary data.</text>
</comment>
<evidence type="ECO:0000256" key="3">
    <source>
        <dbReference type="ARBA" id="ARBA00022777"/>
    </source>
</evidence>
<evidence type="ECO:0000313" key="7">
    <source>
        <dbReference type="EMBL" id="MBK1629684.1"/>
    </source>
</evidence>
<proteinExistence type="predicted"/>
<sequence>MAAGHMQAYAAGPCRIARVGFHQRPCLVVAIVEVLRPNLAQHGHLHQLPLHVLQRREQRRRRLRPPPDGLRAPLRGRLLGGNRCVFACFDALQGIAHGFSFSCGDFVNASERHAVDSLKARLQGAGGHWVLLSNLSHAQHTGRRADEIDIVAIGPPGVSVIEVKHWDAAYVKRQVAIVDAEADRIDAKAKRVAGALRARLDAGFVAGKILLTKGRVRYDDARRPQPRGVKVFGLPDWSALLDAEGPERLTPEDIERATQLLAPQSRIALRGDLRAFAGLINLERMSDRGDAFHRVYRGQHPTRRDWVILHLYDLSASEADNALDLACREFETIQRWQKARFMPTLLDSFQEAEGYPGELHFFSLVGPAAPALQDRREDLQWTRAARVALARAAVDALAELHQPGPDSDAAPTLHRQITPRSLRVRHNNRPLFTELSLTRLGDAVTLAPAASDFGELADYYAPEVRSGGLAVAAPRADVFSLCASLRVLFDGDDAVSRAADAALAAGCAEAPEQRASLADIAAALSDLGDTDAGEVADIGALPAAAFWDEDTVVPFQQSRYKIIGRLGGGGVGQTFKVVELDTDTEERFGTYVAKLVNDAADGRTVIRAYKLARAHTTHPNLSVIPEIAPEWEADRFLALMKWVEGMPLADLAGVLPIHAEDIGEDSAEGLALHWLLALCGALGQLHRAGLVHGDVSPRNIIVQGGSVTLTDYDTVLRSGETPSRSTAIYASAAVQERVRIEPADDIYAGRRPPAHGESRRCCRLARAGCQCAAGRPVRALSPARLPQRPCALGRRQQRQAPGVGGDPAAGHLAHDGAAGTVAVRQTAGGVTFPAHRPEPALPGRRAR</sequence>
<accession>A0ABS1CCR3</accession>
<dbReference type="SMART" id="SM00220">
    <property type="entry name" value="S_TKc"/>
    <property type="match status" value="1"/>
</dbReference>
<dbReference type="PROSITE" id="PS00109">
    <property type="entry name" value="PROTEIN_KINASE_TYR"/>
    <property type="match status" value="1"/>
</dbReference>
<keyword evidence="2" id="KW-0547">Nucleotide-binding</keyword>
<evidence type="ECO:0000256" key="1">
    <source>
        <dbReference type="ARBA" id="ARBA00022679"/>
    </source>
</evidence>
<feature type="domain" description="Protein kinase" evidence="6">
    <location>
        <begin position="560"/>
        <end position="847"/>
    </location>
</feature>
<keyword evidence="8" id="KW-1185">Reference proteome</keyword>
<gene>
    <name evidence="7" type="ORF">CKO31_02805</name>
</gene>
<reference evidence="7 8" key="1">
    <citation type="journal article" date="2020" name="Microorganisms">
        <title>Osmotic Adaptation and Compatible Solute Biosynthesis of Phototrophic Bacteria as Revealed from Genome Analyses.</title>
        <authorList>
            <person name="Imhoff J.F."/>
            <person name="Rahn T."/>
            <person name="Kunzel S."/>
            <person name="Keller A."/>
            <person name="Neulinger S.C."/>
        </authorList>
    </citation>
    <scope>NUCLEOTIDE SEQUENCE [LARGE SCALE GENOMIC DNA]</scope>
    <source>
        <strain evidence="7 8">DSM 6210</strain>
    </source>
</reference>
<dbReference type="Gene3D" id="1.10.510.10">
    <property type="entry name" value="Transferase(Phosphotransferase) domain 1"/>
    <property type="match status" value="2"/>
</dbReference>
<feature type="region of interest" description="Disordered" evidence="5">
    <location>
        <begin position="793"/>
        <end position="813"/>
    </location>
</feature>
<evidence type="ECO:0000256" key="2">
    <source>
        <dbReference type="ARBA" id="ARBA00022741"/>
    </source>
</evidence>
<dbReference type="PANTHER" id="PTHR43289">
    <property type="entry name" value="MITOGEN-ACTIVATED PROTEIN KINASE KINASE KINASE 20-RELATED"/>
    <property type="match status" value="1"/>
</dbReference>
<dbReference type="EMBL" id="NRRV01000004">
    <property type="protein sequence ID" value="MBK1629684.1"/>
    <property type="molecule type" value="Genomic_DNA"/>
</dbReference>
<dbReference type="PANTHER" id="PTHR43289:SF6">
    <property type="entry name" value="SERINE_THREONINE-PROTEIN KINASE NEKL-3"/>
    <property type="match status" value="1"/>
</dbReference>
<dbReference type="InterPro" id="IPR000719">
    <property type="entry name" value="Prot_kinase_dom"/>
</dbReference>
<dbReference type="InterPro" id="IPR011528">
    <property type="entry name" value="NERD"/>
</dbReference>
<evidence type="ECO:0000256" key="4">
    <source>
        <dbReference type="ARBA" id="ARBA00022840"/>
    </source>
</evidence>
<organism evidence="7 8">
    <name type="scientific">Thiohalocapsa halophila</name>
    <dbReference type="NCBI Taxonomy" id="69359"/>
    <lineage>
        <taxon>Bacteria</taxon>
        <taxon>Pseudomonadati</taxon>
        <taxon>Pseudomonadota</taxon>
        <taxon>Gammaproteobacteria</taxon>
        <taxon>Chromatiales</taxon>
        <taxon>Chromatiaceae</taxon>
        <taxon>Thiohalocapsa</taxon>
    </lineage>
</organism>
<evidence type="ECO:0000313" key="8">
    <source>
        <dbReference type="Proteomes" id="UP000748752"/>
    </source>
</evidence>
<keyword evidence="4" id="KW-0067">ATP-binding</keyword>
<name>A0ABS1CCR3_9GAMM</name>
<dbReference type="PROSITE" id="PS50011">
    <property type="entry name" value="PROTEIN_KINASE_DOM"/>
    <property type="match status" value="1"/>
</dbReference>
<dbReference type="InterPro" id="IPR011009">
    <property type="entry name" value="Kinase-like_dom_sf"/>
</dbReference>
<dbReference type="Pfam" id="PF08378">
    <property type="entry name" value="NERD"/>
    <property type="match status" value="1"/>
</dbReference>
<protein>
    <recommendedName>
        <fullName evidence="6">Protein kinase domain-containing protein</fullName>
    </recommendedName>
</protein>
<evidence type="ECO:0000259" key="6">
    <source>
        <dbReference type="PROSITE" id="PS50011"/>
    </source>
</evidence>
<keyword evidence="1" id="KW-0808">Transferase</keyword>
<dbReference type="SUPFAM" id="SSF56112">
    <property type="entry name" value="Protein kinase-like (PK-like)"/>
    <property type="match status" value="2"/>
</dbReference>